<keyword evidence="2" id="KW-1185">Reference proteome</keyword>
<dbReference type="EMBL" id="JAJISC010000003">
    <property type="protein sequence ID" value="MCS2609438.1"/>
    <property type="molecule type" value="Genomic_DNA"/>
</dbReference>
<dbReference type="RefSeq" id="WP_259035936.1">
    <property type="nucleotide sequence ID" value="NZ_JAJISC010000003.1"/>
</dbReference>
<protein>
    <submittedName>
        <fullName evidence="1">Uncharacterized protein</fullName>
    </submittedName>
</protein>
<evidence type="ECO:0000313" key="1">
    <source>
        <dbReference type="EMBL" id="MCS2609438.1"/>
    </source>
</evidence>
<name>A0ABT2EDL3_9GAMM</name>
<comment type="caution">
    <text evidence="1">The sequence shown here is derived from an EMBL/GenBank/DDBJ whole genome shotgun (WGS) entry which is preliminary data.</text>
</comment>
<dbReference type="SUPFAM" id="SSF50993">
    <property type="entry name" value="Peptidase/esterase 'gauge' domain"/>
    <property type="match status" value="1"/>
</dbReference>
<accession>A0ABT2EDL3</accession>
<sequence length="140" mass="16105">MEELAIDTRQLPSDGSSLWAGMGDYLLRSPDDRHSLRLTYVAEPPFGDCYQTLSIDGIAFPGWAWGCCFAFSPESRYVAFSWMARRYERQTAVVDVQARRFSVLPEYMFDFTFCWPALVGCGKWEGLTYCFNGQETRQAY</sequence>
<organism evidence="1 2">
    <name type="scientific">Halomonas dongshanensis</name>
    <dbReference type="NCBI Taxonomy" id="2890835"/>
    <lineage>
        <taxon>Bacteria</taxon>
        <taxon>Pseudomonadati</taxon>
        <taxon>Pseudomonadota</taxon>
        <taxon>Gammaproteobacteria</taxon>
        <taxon>Oceanospirillales</taxon>
        <taxon>Halomonadaceae</taxon>
        <taxon>Halomonas</taxon>
    </lineage>
</organism>
<dbReference type="Proteomes" id="UP001165542">
    <property type="component" value="Unassembled WGS sequence"/>
</dbReference>
<evidence type="ECO:0000313" key="2">
    <source>
        <dbReference type="Proteomes" id="UP001165542"/>
    </source>
</evidence>
<reference evidence="1" key="1">
    <citation type="submission" date="2021-11" db="EMBL/GenBank/DDBJ databases">
        <title>Halomonas sp., isolated from a coastal aquaculture zone in Dongshan Bay.</title>
        <authorList>
            <person name="Lin W."/>
        </authorList>
    </citation>
    <scope>NUCLEOTIDE SEQUENCE</scope>
    <source>
        <strain evidence="1">Yzlin-01</strain>
    </source>
</reference>
<proteinExistence type="predicted"/>
<gene>
    <name evidence="1" type="ORF">LLY24_08930</name>
</gene>